<evidence type="ECO:0000256" key="6">
    <source>
        <dbReference type="ARBA" id="ARBA00022771"/>
    </source>
</evidence>
<dbReference type="Gramene" id="TraesMAC7B03G04040780.1">
    <property type="protein sequence ID" value="TraesMAC7B03G04040780.1.CDS1"/>
    <property type="gene ID" value="TraesMAC7B03G04040780"/>
</dbReference>
<dbReference type="EnsemblPlants" id="TraesCS7B02G013900.1">
    <property type="protein sequence ID" value="TraesCS7B02G013900.1.cds1"/>
    <property type="gene ID" value="TraesCS7B02G013900"/>
</dbReference>
<reference evidence="13" key="2">
    <citation type="submission" date="2018-10" db="UniProtKB">
        <authorList>
            <consortium name="EnsemblPlants"/>
        </authorList>
    </citation>
    <scope>IDENTIFICATION</scope>
</reference>
<dbReference type="Gramene" id="TraesARI5B03G02972000.1">
    <property type="protein sequence ID" value="TraesARI5B03G02972000.1.CDS1"/>
    <property type="gene ID" value="TraesARI5B03G02972000"/>
</dbReference>
<dbReference type="Gramene" id="TraesNOR7B03G04089340.1">
    <property type="protein sequence ID" value="TraesNOR7B03G04089340.1.CDS1"/>
    <property type="gene ID" value="TraesNOR7B03G04089340"/>
</dbReference>
<dbReference type="AlphaFoldDB" id="A0A3B6S876"/>
<evidence type="ECO:0000256" key="3">
    <source>
        <dbReference type="ARBA" id="ARBA00009730"/>
    </source>
</evidence>
<dbReference type="Gramene" id="TraesRN7B0100033700.1">
    <property type="protein sequence ID" value="TraesRN7B0100033700.1"/>
    <property type="gene ID" value="TraesRN7B0100033700"/>
</dbReference>
<dbReference type="GO" id="GO:0008023">
    <property type="term" value="C:transcription elongation factor complex"/>
    <property type="evidence" value="ECO:0000318"/>
    <property type="project" value="GO_Central"/>
</dbReference>
<keyword evidence="5 11" id="KW-0479">Metal-binding</keyword>
<feature type="region of interest" description="Disordered" evidence="12">
    <location>
        <begin position="1"/>
        <end position="20"/>
    </location>
</feature>
<dbReference type="FunFam" id="2.20.25.190:FF:000001">
    <property type="entry name" value="Transcription elongation factor 1 homolog"/>
    <property type="match status" value="1"/>
</dbReference>
<sequence>MAKRKSMSSKMAQRKKPAPKLETTFSCPFCNHPDSVACTIDLKLLVATAVCYICEEAYHTTAHHLTEPVDIYHDWIDACEKANQGIELQAWDYHKRQRQVGSDHDDSDTSI</sequence>
<dbReference type="Gramene" id="TraesWEE_scaffold_188941_01G000200.1">
    <property type="protein sequence ID" value="TraesWEE_scaffold_188941_01G000200.1"/>
    <property type="gene ID" value="TraesWEE_scaffold_188941_01G000200"/>
</dbReference>
<dbReference type="InterPro" id="IPR007808">
    <property type="entry name" value="Elf1"/>
</dbReference>
<evidence type="ECO:0000256" key="12">
    <source>
        <dbReference type="SAM" id="MobiDB-lite"/>
    </source>
</evidence>
<evidence type="ECO:0000256" key="11">
    <source>
        <dbReference type="RuleBase" id="RU364033"/>
    </source>
</evidence>
<dbReference type="Proteomes" id="UP000019116">
    <property type="component" value="Chromosome 7B"/>
</dbReference>
<keyword evidence="9 11" id="KW-0804">Transcription</keyword>
<evidence type="ECO:0000313" key="13">
    <source>
        <dbReference type="EnsemblPlants" id="TraesCS7B02G013900.1.cds1"/>
    </source>
</evidence>
<dbReference type="Gramene" id="TraesCS7B02G013900.1">
    <property type="protein sequence ID" value="TraesCS7B02G013900.1.cds1"/>
    <property type="gene ID" value="TraesCS7B02G013900"/>
</dbReference>
<evidence type="ECO:0000313" key="14">
    <source>
        <dbReference type="Proteomes" id="UP000019116"/>
    </source>
</evidence>
<dbReference type="GO" id="GO:0006368">
    <property type="term" value="P:transcription elongation by RNA polymerase II"/>
    <property type="evidence" value="ECO:0000318"/>
    <property type="project" value="GO_Central"/>
</dbReference>
<dbReference type="STRING" id="4565.A0A3B6S876"/>
<dbReference type="Gramene" id="TraesPARA_EIv1.0_2369070.1">
    <property type="protein sequence ID" value="TraesPARA_EIv1.0_2369070.1.CDS1"/>
    <property type="gene ID" value="TraesPARA_EIv1.0_2369070"/>
</dbReference>
<evidence type="ECO:0000256" key="5">
    <source>
        <dbReference type="ARBA" id="ARBA00022723"/>
    </source>
</evidence>
<evidence type="ECO:0000256" key="1">
    <source>
        <dbReference type="ARBA" id="ARBA00003357"/>
    </source>
</evidence>
<dbReference type="OrthoDB" id="637156at2759"/>
<dbReference type="Gramene" id="TraesJUL7B03G04083110.1">
    <property type="protein sequence ID" value="TraesJUL7B03G04083110.1.CDS1"/>
    <property type="gene ID" value="TraesJUL7B03G04083110"/>
</dbReference>
<dbReference type="GO" id="GO:0008270">
    <property type="term" value="F:zinc ion binding"/>
    <property type="evidence" value="ECO:0007669"/>
    <property type="project" value="UniProtKB-KW"/>
</dbReference>
<dbReference type="Gramene" id="TraesROB_scaffold_013106_01G000700.1">
    <property type="protein sequence ID" value="TraesROB_scaffold_013106_01G000700.1"/>
    <property type="gene ID" value="TraesROB_scaffold_013106_01G000700"/>
</dbReference>
<dbReference type="PANTHER" id="PTHR20934:SF23">
    <property type="entry name" value="TRANSCRIPTION ELONGATION FACTOR 1 HOMOLOG"/>
    <property type="match status" value="1"/>
</dbReference>
<reference evidence="13" key="1">
    <citation type="submission" date="2018-08" db="EMBL/GenBank/DDBJ databases">
        <authorList>
            <person name="Rossello M."/>
        </authorList>
    </citation>
    <scope>NUCLEOTIDE SEQUENCE [LARGE SCALE GENOMIC DNA]</scope>
    <source>
        <strain evidence="13">cv. Chinese Spring</strain>
    </source>
</reference>
<comment type="function">
    <text evidence="1 11">Transcription elongation factor implicated in the maintenance of proper chromatin structure in actively transcribed regions.</text>
</comment>
<evidence type="ECO:0000256" key="7">
    <source>
        <dbReference type="ARBA" id="ARBA00022833"/>
    </source>
</evidence>
<keyword evidence="10 11" id="KW-0539">Nucleus</keyword>
<comment type="subcellular location">
    <subcellularLocation>
        <location evidence="2 11">Nucleus</location>
    </subcellularLocation>
</comment>
<evidence type="ECO:0000256" key="4">
    <source>
        <dbReference type="ARBA" id="ARBA00014973"/>
    </source>
</evidence>
<keyword evidence="14" id="KW-1185">Reference proteome</keyword>
<proteinExistence type="inferred from homology"/>
<dbReference type="Pfam" id="PF05129">
    <property type="entry name" value="Zn_ribbon_Elf1"/>
    <property type="match status" value="1"/>
</dbReference>
<comment type="similarity">
    <text evidence="3 11">Belongs to the ELOF1 family.</text>
</comment>
<dbReference type="Gramene" id="TraesLDM7B03G04048250.1">
    <property type="protein sequence ID" value="TraesLDM7B03G04048250.1.CDS1"/>
    <property type="gene ID" value="TraesLDM7B03G04048250"/>
</dbReference>
<accession>A0A3B6S876</accession>
<dbReference type="Gramene" id="TraesLAC7B03G03997360.1">
    <property type="protein sequence ID" value="TraesLAC7B03G03997360.1.CDS1"/>
    <property type="gene ID" value="TraesLAC7B03G03997360"/>
</dbReference>
<dbReference type="SUPFAM" id="SSF57783">
    <property type="entry name" value="Zinc beta-ribbon"/>
    <property type="match status" value="1"/>
</dbReference>
<dbReference type="Gramene" id="TraesSTA7B03G04040410.1">
    <property type="protein sequence ID" value="TraesSTA7B03G04040410.1.CDS1"/>
    <property type="gene ID" value="TraesSTA7B03G04040410"/>
</dbReference>
<dbReference type="Gene3D" id="2.20.25.190">
    <property type="match status" value="1"/>
</dbReference>
<dbReference type="GO" id="GO:0000993">
    <property type="term" value="F:RNA polymerase II complex binding"/>
    <property type="evidence" value="ECO:0000318"/>
    <property type="project" value="GO_Central"/>
</dbReference>
<dbReference type="Gramene" id="TraesCLE_scaffold_125149_01G000100.1">
    <property type="protein sequence ID" value="TraesCLE_scaffold_125149_01G000100.1"/>
    <property type="gene ID" value="TraesCLE_scaffold_125149_01G000100"/>
</dbReference>
<dbReference type="Gramene" id="TraesCAD_scaffold_164479_01G000200.1">
    <property type="protein sequence ID" value="TraesCAD_scaffold_164479_01G000200.1"/>
    <property type="gene ID" value="TraesCAD_scaffold_164479_01G000200"/>
</dbReference>
<name>A0A3B6S876_WHEAT</name>
<dbReference type="PANTHER" id="PTHR20934">
    <property type="entry name" value="TRANSCRIPTION ELONGATION FACTOR 1 HOMOLOG"/>
    <property type="match status" value="1"/>
</dbReference>
<evidence type="ECO:0000256" key="2">
    <source>
        <dbReference type="ARBA" id="ARBA00004123"/>
    </source>
</evidence>
<dbReference type="SMR" id="A0A3B6S876"/>
<evidence type="ECO:0000256" key="9">
    <source>
        <dbReference type="ARBA" id="ARBA00023163"/>
    </source>
</evidence>
<keyword evidence="8 11" id="KW-0805">Transcription regulation</keyword>
<dbReference type="Gramene" id="TraesKAR7B01G0008660.1">
    <property type="protein sequence ID" value="cds.TraesKAR7B01G0008660.1"/>
    <property type="gene ID" value="TraesKAR7B01G0008660"/>
</dbReference>
<evidence type="ECO:0000256" key="8">
    <source>
        <dbReference type="ARBA" id="ARBA00023015"/>
    </source>
</evidence>
<evidence type="ECO:0000256" key="10">
    <source>
        <dbReference type="ARBA" id="ARBA00023242"/>
    </source>
</evidence>
<dbReference type="InterPro" id="IPR038567">
    <property type="entry name" value="T_Elf1_sf"/>
</dbReference>
<feature type="compositionally biased region" description="Basic residues" evidence="12">
    <location>
        <begin position="1"/>
        <end position="18"/>
    </location>
</feature>
<protein>
    <recommendedName>
        <fullName evidence="4 11">Transcription elongation factor 1 homolog</fullName>
    </recommendedName>
</protein>
<dbReference type="Gramene" id="TraesJAG7B03G04027730.1">
    <property type="protein sequence ID" value="TraesJAG7B03G04027730.1.CDS1"/>
    <property type="gene ID" value="TraesJAG7B03G04027730"/>
</dbReference>
<dbReference type="Gramene" id="TraesCS7B03G0033400.1">
    <property type="protein sequence ID" value="TraesCS7B03G0033400.1.CDS1"/>
    <property type="gene ID" value="TraesCS7B03G0033400"/>
</dbReference>
<dbReference type="Gramene" id="TraesSYM5B03G02958030.1">
    <property type="protein sequence ID" value="TraesSYM5B03G02958030.1.CDS1"/>
    <property type="gene ID" value="TraesSYM5B03G02958030"/>
</dbReference>
<organism evidence="13">
    <name type="scientific">Triticum aestivum</name>
    <name type="common">Wheat</name>
    <dbReference type="NCBI Taxonomy" id="4565"/>
    <lineage>
        <taxon>Eukaryota</taxon>
        <taxon>Viridiplantae</taxon>
        <taxon>Streptophyta</taxon>
        <taxon>Embryophyta</taxon>
        <taxon>Tracheophyta</taxon>
        <taxon>Spermatophyta</taxon>
        <taxon>Magnoliopsida</taxon>
        <taxon>Liliopsida</taxon>
        <taxon>Poales</taxon>
        <taxon>Poaceae</taxon>
        <taxon>BOP clade</taxon>
        <taxon>Pooideae</taxon>
        <taxon>Triticodae</taxon>
        <taxon>Triticeae</taxon>
        <taxon>Triticinae</taxon>
        <taxon>Triticum</taxon>
    </lineage>
</organism>
<keyword evidence="6 11" id="KW-0863">Zinc-finger</keyword>
<keyword evidence="7 11" id="KW-0862">Zinc</keyword>
<dbReference type="OMA" id="ICGESYF"/>